<dbReference type="OrthoDB" id="430637at2759"/>
<keyword evidence="3" id="KW-1185">Reference proteome</keyword>
<feature type="coiled-coil region" evidence="1">
    <location>
        <begin position="30"/>
        <end position="64"/>
    </location>
</feature>
<dbReference type="RefSeq" id="XP_028873788.1">
    <property type="nucleotide sequence ID" value="XM_029018561.1"/>
</dbReference>
<sequence>MPSFIPSIRKEEEEENLEECVGISLQDELLNKYFEELSSLIEELKKEKNRIQEGMNKYTEQEKAKCYALILSSQRMLEIIYFEIHFSESNTRNYQDFQNYLKYKENLSQINEDFSKFTVFFDPNKDSKNEDKTEETSNLPFKDVISHSSLEVNIKDNKLYHHQIMEEKSQDYYLLQSKRLLEETNQYSQQVLLNLNTQKEQLMGTDNKIKSISKNIQDSSLILDKMTKWWHQFI</sequence>
<accession>A0A1J4MDA2</accession>
<comment type="caution">
    <text evidence="2">The sequence shown here is derived from an EMBL/GenBank/DDBJ whole genome shotgun (WGS) entry which is preliminary data.</text>
</comment>
<reference evidence="2 3" key="1">
    <citation type="submission" date="2016-10" db="EMBL/GenBank/DDBJ databases">
        <title>Reductive evolution of mitochondrial metabolism and differential evolution of invasion-related proteins in Cryptosporidium.</title>
        <authorList>
            <person name="Liu S."/>
            <person name="Roellig D.M."/>
            <person name="Guo Y."/>
            <person name="Li N."/>
            <person name="Frace M.A."/>
            <person name="Tang K."/>
            <person name="Zhang L."/>
            <person name="Feng Y."/>
            <person name="Xiao L."/>
        </authorList>
    </citation>
    <scope>NUCLEOTIDE SEQUENCE [LARGE SCALE GENOMIC DNA]</scope>
    <source>
        <strain evidence="2">39726</strain>
    </source>
</reference>
<evidence type="ECO:0000313" key="3">
    <source>
        <dbReference type="Proteomes" id="UP000186176"/>
    </source>
</evidence>
<gene>
    <name evidence="2" type="ORF">cubi_01549</name>
</gene>
<name>A0A1J4MDA2_9CRYT</name>
<dbReference type="Proteomes" id="UP000186176">
    <property type="component" value="Unassembled WGS sequence"/>
</dbReference>
<dbReference type="AlphaFoldDB" id="A0A1J4MDA2"/>
<dbReference type="Pfam" id="PF12352">
    <property type="entry name" value="V-SNARE_C"/>
    <property type="match status" value="1"/>
</dbReference>
<keyword evidence="1" id="KW-0175">Coiled coil</keyword>
<proteinExistence type="predicted"/>
<organism evidence="2 3">
    <name type="scientific">Cryptosporidium ubiquitum</name>
    <dbReference type="NCBI Taxonomy" id="857276"/>
    <lineage>
        <taxon>Eukaryota</taxon>
        <taxon>Sar</taxon>
        <taxon>Alveolata</taxon>
        <taxon>Apicomplexa</taxon>
        <taxon>Conoidasida</taxon>
        <taxon>Coccidia</taxon>
        <taxon>Eucoccidiorida</taxon>
        <taxon>Eimeriorina</taxon>
        <taxon>Cryptosporidiidae</taxon>
        <taxon>Cryptosporidium</taxon>
    </lineage>
</organism>
<evidence type="ECO:0000313" key="2">
    <source>
        <dbReference type="EMBL" id="OII72216.1"/>
    </source>
</evidence>
<dbReference type="EMBL" id="LRBP01000025">
    <property type="protein sequence ID" value="OII72216.1"/>
    <property type="molecule type" value="Genomic_DNA"/>
</dbReference>
<dbReference type="SUPFAM" id="SSF58038">
    <property type="entry name" value="SNARE fusion complex"/>
    <property type="match status" value="1"/>
</dbReference>
<evidence type="ECO:0000256" key="1">
    <source>
        <dbReference type="SAM" id="Coils"/>
    </source>
</evidence>
<dbReference type="Gene3D" id="1.20.5.110">
    <property type="match status" value="1"/>
</dbReference>
<dbReference type="VEuPathDB" id="CryptoDB:cubi_01549"/>
<protein>
    <submittedName>
        <fullName evidence="2">Uncharacterized protein</fullName>
    </submittedName>
</protein>
<dbReference type="GeneID" id="39978340"/>